<evidence type="ECO:0000259" key="11">
    <source>
        <dbReference type="PROSITE" id="PS51462"/>
    </source>
</evidence>
<feature type="binding site" evidence="9">
    <location>
        <position position="104"/>
    </location>
    <ligand>
        <name>Mg(2+)</name>
        <dbReference type="ChEBI" id="CHEBI:18420"/>
        <label>2</label>
    </ligand>
</feature>
<dbReference type="SUPFAM" id="SSF55811">
    <property type="entry name" value="Nudix"/>
    <property type="match status" value="1"/>
</dbReference>
<keyword evidence="9" id="KW-0460">Magnesium</keyword>
<evidence type="ECO:0000313" key="12">
    <source>
        <dbReference type="EMBL" id="NMH27931.1"/>
    </source>
</evidence>
<organism evidence="12 13">
    <name type="scientific">Flavobacterium silvaticum</name>
    <dbReference type="NCBI Taxonomy" id="1852020"/>
    <lineage>
        <taxon>Bacteria</taxon>
        <taxon>Pseudomonadati</taxon>
        <taxon>Bacteroidota</taxon>
        <taxon>Flavobacteriia</taxon>
        <taxon>Flavobacteriales</taxon>
        <taxon>Flavobacteriaceae</taxon>
        <taxon>Flavobacterium</taxon>
    </lineage>
</organism>
<evidence type="ECO:0000256" key="2">
    <source>
        <dbReference type="ARBA" id="ARBA00001946"/>
    </source>
</evidence>
<name>A0A972FL19_9FLAO</name>
<dbReference type="GO" id="GO:0005829">
    <property type="term" value="C:cytosol"/>
    <property type="evidence" value="ECO:0007669"/>
    <property type="project" value="TreeGrafter"/>
</dbReference>
<proteinExistence type="inferred from homology"/>
<evidence type="ECO:0000256" key="6">
    <source>
        <dbReference type="ARBA" id="ARBA00022801"/>
    </source>
</evidence>
<dbReference type="CDD" id="cd24157">
    <property type="entry name" value="NUDIX_GDPMK"/>
    <property type="match status" value="1"/>
</dbReference>
<dbReference type="GO" id="GO:0006753">
    <property type="term" value="P:nucleoside phosphate metabolic process"/>
    <property type="evidence" value="ECO:0007669"/>
    <property type="project" value="TreeGrafter"/>
</dbReference>
<evidence type="ECO:0000256" key="5">
    <source>
        <dbReference type="ARBA" id="ARBA00016377"/>
    </source>
</evidence>
<dbReference type="Pfam" id="PF00293">
    <property type="entry name" value="NUDIX"/>
    <property type="match status" value="1"/>
</dbReference>
<dbReference type="NCBIfam" id="TIGR00052">
    <property type="entry name" value="nudix-type nucleoside diphosphatase, YffH/AdpP family"/>
    <property type="match status" value="1"/>
</dbReference>
<protein>
    <recommendedName>
        <fullName evidence="5">GDP-mannose pyrophosphatase</fullName>
    </recommendedName>
    <alternativeName>
        <fullName evidence="7">GDP-mannose hydrolase</fullName>
    </alternativeName>
    <alternativeName>
        <fullName evidence="8">GDPMK</fullName>
    </alternativeName>
</protein>
<dbReference type="EMBL" id="JAAMPU010000103">
    <property type="protein sequence ID" value="NMH27931.1"/>
    <property type="molecule type" value="Genomic_DNA"/>
</dbReference>
<evidence type="ECO:0000256" key="8">
    <source>
        <dbReference type="ARBA" id="ARBA00032272"/>
    </source>
</evidence>
<keyword evidence="6" id="KW-0378">Hydrolase</keyword>
<evidence type="ECO:0000256" key="10">
    <source>
        <dbReference type="PIRSR" id="PIRSR604385-3"/>
    </source>
</evidence>
<dbReference type="PANTHER" id="PTHR11839:SF18">
    <property type="entry name" value="NUDIX HYDROLASE DOMAIN-CONTAINING PROTEIN"/>
    <property type="match status" value="1"/>
</dbReference>
<evidence type="ECO:0000256" key="3">
    <source>
        <dbReference type="ARBA" id="ARBA00007275"/>
    </source>
</evidence>
<reference evidence="12" key="1">
    <citation type="submission" date="2020-02" db="EMBL/GenBank/DDBJ databases">
        <title>Flavobacterium sp. genome.</title>
        <authorList>
            <person name="Jung H.S."/>
            <person name="Baek J.H."/>
            <person name="Jeon C.O."/>
        </authorList>
    </citation>
    <scope>NUCLEOTIDE SEQUENCE</scope>
    <source>
        <strain evidence="12">SE-s28</strain>
    </source>
</reference>
<dbReference type="GO" id="GO:0016818">
    <property type="term" value="F:hydrolase activity, acting on acid anhydrides, in phosphorus-containing anhydrides"/>
    <property type="evidence" value="ECO:0007669"/>
    <property type="project" value="InterPro"/>
</dbReference>
<dbReference type="Proteomes" id="UP000712080">
    <property type="component" value="Unassembled WGS sequence"/>
</dbReference>
<dbReference type="GO" id="GO:0019693">
    <property type="term" value="P:ribose phosphate metabolic process"/>
    <property type="evidence" value="ECO:0007669"/>
    <property type="project" value="TreeGrafter"/>
</dbReference>
<dbReference type="InterPro" id="IPR004385">
    <property type="entry name" value="NDP_pyrophosphatase"/>
</dbReference>
<evidence type="ECO:0000256" key="9">
    <source>
        <dbReference type="PIRSR" id="PIRSR604385-2"/>
    </source>
</evidence>
<comment type="similarity">
    <text evidence="3">Belongs to the Nudix hydrolase family. NudK subfamily.</text>
</comment>
<comment type="cofactor">
    <cofactor evidence="2 9">
        <name>Mg(2+)</name>
        <dbReference type="ChEBI" id="CHEBI:18420"/>
    </cofactor>
</comment>
<feature type="binding site" evidence="9">
    <location>
        <position position="153"/>
    </location>
    <ligand>
        <name>Mg(2+)</name>
        <dbReference type="ChEBI" id="CHEBI:18420"/>
        <label>1</label>
    </ligand>
</feature>
<keyword evidence="13" id="KW-1185">Reference proteome</keyword>
<dbReference type="PROSITE" id="PS51462">
    <property type="entry name" value="NUDIX"/>
    <property type="match status" value="1"/>
</dbReference>
<evidence type="ECO:0000313" key="13">
    <source>
        <dbReference type="Proteomes" id="UP000712080"/>
    </source>
</evidence>
<feature type="binding site" evidence="9">
    <location>
        <position position="85"/>
    </location>
    <ligand>
        <name>Mg(2+)</name>
        <dbReference type="ChEBI" id="CHEBI:18420"/>
        <label>1</label>
    </ligand>
</feature>
<feature type="short sequence motif" description="Nudix box" evidence="10">
    <location>
        <begin position="86"/>
        <end position="107"/>
    </location>
</feature>
<feature type="domain" description="Nudix hydrolase" evidence="11">
    <location>
        <begin position="43"/>
        <end position="182"/>
    </location>
</feature>
<evidence type="ECO:0000256" key="4">
    <source>
        <dbReference type="ARBA" id="ARBA00011738"/>
    </source>
</evidence>
<dbReference type="InterPro" id="IPR000086">
    <property type="entry name" value="NUDIX_hydrolase_dom"/>
</dbReference>
<dbReference type="PANTHER" id="PTHR11839">
    <property type="entry name" value="UDP/ADP-SUGAR PYROPHOSPHATASE"/>
    <property type="match status" value="1"/>
</dbReference>
<feature type="binding site" evidence="9">
    <location>
        <position position="100"/>
    </location>
    <ligand>
        <name>Mg(2+)</name>
        <dbReference type="ChEBI" id="CHEBI:18420"/>
        <label>2</label>
    </ligand>
</feature>
<evidence type="ECO:0000256" key="7">
    <source>
        <dbReference type="ARBA" id="ARBA00032162"/>
    </source>
</evidence>
<gene>
    <name evidence="12" type="ORF">G6047_07795</name>
</gene>
<keyword evidence="9" id="KW-0479">Metal-binding</keyword>
<dbReference type="InterPro" id="IPR015797">
    <property type="entry name" value="NUDIX_hydrolase-like_dom_sf"/>
</dbReference>
<comment type="subunit">
    <text evidence="4">Homodimer.</text>
</comment>
<accession>A0A972FL19</accession>
<dbReference type="AlphaFoldDB" id="A0A972FL19"/>
<sequence>MKDPKITIERSDLLSDNHYILKKYRFKYELGDINETQTREVYDRGNGASVLLYNRDYNSVILIRQFRLPTYLNGNKSGMLIEACAGLMDEDDPAKTVIREAEEETGYHIDKVTKAYECYMSPGAVTEILYLFVAEYTKEMKQSAGGGLDAEHEHIDIIEMPFDEAMAKIASGEICDAKTVMLLQYLKLNGLMD</sequence>
<dbReference type="RefSeq" id="WP_169527037.1">
    <property type="nucleotide sequence ID" value="NZ_JAAMPU010000103.1"/>
</dbReference>
<comment type="catalytic activity">
    <reaction evidence="1">
        <text>GDP-alpha-D-mannose + H2O = alpha-D-mannose 1-phosphate + GMP + 2 H(+)</text>
        <dbReference type="Rhea" id="RHEA:27978"/>
        <dbReference type="ChEBI" id="CHEBI:15377"/>
        <dbReference type="ChEBI" id="CHEBI:15378"/>
        <dbReference type="ChEBI" id="CHEBI:57527"/>
        <dbReference type="ChEBI" id="CHEBI:58115"/>
        <dbReference type="ChEBI" id="CHEBI:58409"/>
    </reaction>
</comment>
<evidence type="ECO:0000256" key="1">
    <source>
        <dbReference type="ARBA" id="ARBA00000847"/>
    </source>
</evidence>
<comment type="caution">
    <text evidence="12">The sequence shown here is derived from an EMBL/GenBank/DDBJ whole genome shotgun (WGS) entry which is preliminary data.</text>
</comment>
<dbReference type="GO" id="GO:0046872">
    <property type="term" value="F:metal ion binding"/>
    <property type="evidence" value="ECO:0007669"/>
    <property type="project" value="UniProtKB-KW"/>
</dbReference>
<dbReference type="Gene3D" id="3.90.79.10">
    <property type="entry name" value="Nucleoside Triphosphate Pyrophosphohydrolase"/>
    <property type="match status" value="1"/>
</dbReference>